<dbReference type="AlphaFoldDB" id="A0A4R5L951"/>
<name>A0A4R5L951_9BURK</name>
<sequence length="91" mass="9915">MAGETQTLTAQLPLELAQELDALADTIARPKNWIVRNALIQYFAREAEKRRLLQEGLDDVSAGRVATIEQVRAWANNITNGTGEQPVAAAA</sequence>
<dbReference type="PANTHER" id="PTHR40688:SF2">
    <property type="entry name" value="RIBBON-HELIX-HELIX PROTEIN COPG DOMAIN-CONTAINING PROTEIN"/>
    <property type="match status" value="1"/>
</dbReference>
<dbReference type="Proteomes" id="UP000295606">
    <property type="component" value="Unassembled WGS sequence"/>
</dbReference>
<dbReference type="GO" id="GO:0006355">
    <property type="term" value="P:regulation of DNA-templated transcription"/>
    <property type="evidence" value="ECO:0007669"/>
    <property type="project" value="InterPro"/>
</dbReference>
<dbReference type="OrthoDB" id="5298181at2"/>
<dbReference type="SUPFAM" id="SSF47598">
    <property type="entry name" value="Ribbon-helix-helix"/>
    <property type="match status" value="1"/>
</dbReference>
<dbReference type="InterPro" id="IPR052991">
    <property type="entry name" value="Non-func_TypeII_TA_Antitoxin"/>
</dbReference>
<organism evidence="1 2">
    <name type="scientific">Paraburkholderia guartelaensis</name>
    <dbReference type="NCBI Taxonomy" id="2546446"/>
    <lineage>
        <taxon>Bacteria</taxon>
        <taxon>Pseudomonadati</taxon>
        <taxon>Pseudomonadota</taxon>
        <taxon>Betaproteobacteria</taxon>
        <taxon>Burkholderiales</taxon>
        <taxon>Burkholderiaceae</taxon>
        <taxon>Paraburkholderia</taxon>
    </lineage>
</organism>
<evidence type="ECO:0000313" key="1">
    <source>
        <dbReference type="EMBL" id="TDG05540.1"/>
    </source>
</evidence>
<comment type="caution">
    <text evidence="1">The sequence shown here is derived from an EMBL/GenBank/DDBJ whole genome shotgun (WGS) entry which is preliminary data.</text>
</comment>
<gene>
    <name evidence="1" type="ORF">E1N52_24875</name>
</gene>
<dbReference type="CDD" id="cd22233">
    <property type="entry name" value="RHH_CopAso-like"/>
    <property type="match status" value="1"/>
</dbReference>
<dbReference type="PANTHER" id="PTHR40688">
    <property type="match status" value="1"/>
</dbReference>
<dbReference type="RefSeq" id="WP_133185384.1">
    <property type="nucleotide sequence ID" value="NZ_SMOD01000020.1"/>
</dbReference>
<proteinExistence type="predicted"/>
<evidence type="ECO:0000313" key="2">
    <source>
        <dbReference type="Proteomes" id="UP000295606"/>
    </source>
</evidence>
<accession>A0A4R5L951</accession>
<dbReference type="EMBL" id="SMOD01000020">
    <property type="protein sequence ID" value="TDG05540.1"/>
    <property type="molecule type" value="Genomic_DNA"/>
</dbReference>
<reference evidence="1 2" key="1">
    <citation type="submission" date="2019-03" db="EMBL/GenBank/DDBJ databases">
        <title>Paraburkholderia sp. isolated from native Mimosa gymnas in Guartela State Park, Brazil.</title>
        <authorList>
            <person name="Paulitsch F."/>
            <person name="Hungria M."/>
            <person name="Delamuta J.R.M."/>
            <person name="Ribeiro R.A."/>
            <person name="Dall'Agnol R."/>
            <person name="Silva J.S.B."/>
        </authorList>
    </citation>
    <scope>NUCLEOTIDE SEQUENCE [LARGE SCALE GENOMIC DNA]</scope>
    <source>
        <strain evidence="1 2">CNPSo 3008</strain>
    </source>
</reference>
<protein>
    <submittedName>
        <fullName evidence="1">CopG family transcriptional regulator</fullName>
    </submittedName>
</protein>
<dbReference type="InterPro" id="IPR010985">
    <property type="entry name" value="Ribbon_hlx_hlx"/>
</dbReference>